<evidence type="ECO:0000256" key="3">
    <source>
        <dbReference type="ARBA" id="ARBA00022921"/>
    </source>
</evidence>
<dbReference type="Proteomes" id="UP000008596">
    <property type="component" value="Segment"/>
</dbReference>
<dbReference type="KEGG" id="vg:2943595"/>
<comment type="subcellular location">
    <subcellularLocation>
        <location evidence="1">Virion</location>
    </subcellularLocation>
</comment>
<name>Q6TUT5_YMTV5</name>
<reference evidence="5 6" key="3">
    <citation type="journal article" date="2003" name="Proc. Natl. Acad. Sci. U.S.A.">
        <title>A secreted high-affinity inhibitor of human TNF from Tanapox virus.</title>
        <authorList>
            <person name="Brunetti C.R."/>
            <person name="Paulose-Murphy M."/>
            <person name="Singh R."/>
            <person name="Qin J."/>
            <person name="Barrett J.W."/>
            <person name="Tardivel A."/>
            <person name="Schneider P."/>
            <person name="Essani K."/>
            <person name="McFadden G."/>
        </authorList>
    </citation>
    <scope>NUCLEOTIDE SEQUENCE [LARGE SCALE GENOMIC DNA]</scope>
    <source>
        <strain evidence="6">VR587</strain>
    </source>
</reference>
<dbReference type="GO" id="GO:0044423">
    <property type="term" value="C:virion component"/>
    <property type="evidence" value="ECO:0007669"/>
    <property type="project" value="UniProtKB-KW"/>
</dbReference>
<proteinExistence type="predicted"/>
<dbReference type="EMBL" id="AY386371">
    <property type="protein sequence ID" value="AAR07436.1"/>
    <property type="molecule type" value="Genomic_DNA"/>
</dbReference>
<keyword evidence="3" id="KW-0426">Late protein</keyword>
<dbReference type="RefSeq" id="NP_938335.1">
    <property type="nucleotide sequence ID" value="NC_005179.1"/>
</dbReference>
<keyword evidence="2" id="KW-0946">Virion</keyword>
<organismHost>
    <name type="scientific">Macaca</name>
    <name type="common">macaques</name>
    <dbReference type="NCBI Taxonomy" id="9539"/>
</organismHost>
<sequence>MEQVKKINSIIQNCNAVFLNEINLLFNEHFIFLERNSNGLPFKAHVYNNLLRFDNKTIFRAVKFIYGNRPQIIKLIFPNNSFFESLEPLLPVKTVNLYYDNSVNNDIQDNPLSVKIILLDLFNSFKIGKKDNDLLRYPHYYLPLRKNINDVIT</sequence>
<organismHost>
    <name type="scientific">Homo sapiens</name>
    <name type="common">Human</name>
    <dbReference type="NCBI Taxonomy" id="9606"/>
</organismHost>
<keyword evidence="6" id="KW-1185">Reference proteome</keyword>
<reference evidence="5 6" key="1">
    <citation type="journal article" date="1995" name="J. Gen. Virol.">
        <title>Identification and characterization of the thymidine kinase gene of Yaba virus.</title>
        <authorList>
            <person name="Amano H."/>
            <person name="Ueda Y."/>
            <person name="Miyamura T."/>
        </authorList>
    </citation>
    <scope>NUCLEOTIDE SEQUENCE [LARGE SCALE GENOMIC DNA]</scope>
    <source>
        <strain evidence="6">VR587</strain>
    </source>
</reference>
<evidence type="ECO:0000256" key="2">
    <source>
        <dbReference type="ARBA" id="ARBA00022844"/>
    </source>
</evidence>
<evidence type="ECO:0000313" key="6">
    <source>
        <dbReference type="Proteomes" id="UP000008596"/>
    </source>
</evidence>
<protein>
    <submittedName>
        <fullName evidence="5">80L</fullName>
    </submittedName>
</protein>
<dbReference type="GeneID" id="2943595"/>
<organismHost>
    <name type="scientific">Erythrocebus patas</name>
    <name type="common">Red guenon</name>
    <name type="synonym">Cercopithecus patas</name>
    <dbReference type="NCBI Taxonomy" id="9538"/>
</organismHost>
<evidence type="ECO:0000313" key="5">
    <source>
        <dbReference type="EMBL" id="AAR07436.1"/>
    </source>
</evidence>
<organism evidence="5 6">
    <name type="scientific">Yaba monkey tumor virus (strain VR587)</name>
    <name type="common">YMTV</name>
    <dbReference type="NCBI Taxonomy" id="928314"/>
    <lineage>
        <taxon>Viruses</taxon>
        <taxon>Varidnaviria</taxon>
        <taxon>Bamfordvirae</taxon>
        <taxon>Nucleocytoviricota</taxon>
        <taxon>Pokkesviricetes</taxon>
        <taxon>Chitovirales</taxon>
        <taxon>Poxviridae</taxon>
        <taxon>Chordopoxvirinae</taxon>
        <taxon>Yatapoxvirus</taxon>
        <taxon>Yatapoxvirus yabapox</taxon>
        <taxon>Yaba monkey tumor virus</taxon>
    </lineage>
</organism>
<organismHost>
    <name type="scientific">Papio hamadryas</name>
    <name type="common">Hamadryas baboon</name>
    <dbReference type="NCBI Taxonomy" id="9557"/>
</organismHost>
<dbReference type="Pfam" id="PF04701">
    <property type="entry name" value="Pox_D2"/>
    <property type="match status" value="1"/>
</dbReference>
<evidence type="ECO:0000256" key="1">
    <source>
        <dbReference type="ARBA" id="ARBA00004328"/>
    </source>
</evidence>
<evidence type="ECO:0000256" key="4">
    <source>
        <dbReference type="ARBA" id="ARBA00024939"/>
    </source>
</evidence>
<comment type="function">
    <text evidence="4">Late protein which is part of a large complex required for early virion morphogenesis. This complex participates in the formation of virosomes and the incorporation of virosomal contents into nascent immature virions.</text>
</comment>
<dbReference type="InterPro" id="IPR006791">
    <property type="entry name" value="Pox_D2"/>
</dbReference>
<accession>Q6TUT5</accession>
<reference evidence="5 6" key="2">
    <citation type="journal article" date="2003" name="J. Virol.">
        <title>Complete genomic sequence and comparative analysis of the tumorigenic poxvirus Yaba monkey tumor virus.</title>
        <authorList>
            <person name="Brunetti C.R."/>
            <person name="Amano H."/>
            <person name="Ueda Y."/>
            <person name="Qin J."/>
            <person name="Miyamura T."/>
            <person name="Suzuki T."/>
            <person name="Li X."/>
            <person name="Barrett J.W."/>
            <person name="McFadden G."/>
        </authorList>
    </citation>
    <scope>NUCLEOTIDE SEQUENCE [LARGE SCALE GENOMIC DNA]</scope>
    <source>
        <strain evidence="6">VR587</strain>
    </source>
</reference>